<evidence type="ECO:0000313" key="3">
    <source>
        <dbReference type="Proteomes" id="UP000198802"/>
    </source>
</evidence>
<dbReference type="EMBL" id="FAOZ01000040">
    <property type="protein sequence ID" value="CUU60446.1"/>
    <property type="molecule type" value="Genomic_DNA"/>
</dbReference>
<evidence type="ECO:0000313" key="2">
    <source>
        <dbReference type="EMBL" id="CUU60446.1"/>
    </source>
</evidence>
<feature type="compositionally biased region" description="Basic and acidic residues" evidence="1">
    <location>
        <begin position="76"/>
        <end position="96"/>
    </location>
</feature>
<gene>
    <name evidence="2" type="ORF">Ga0074812_14022</name>
</gene>
<dbReference type="AlphaFoldDB" id="A0A0S4QZ98"/>
<dbReference type="RefSeq" id="WP_131799612.1">
    <property type="nucleotide sequence ID" value="NZ_FAOZ01000040.1"/>
</dbReference>
<accession>A0A0S4QZ98</accession>
<protein>
    <submittedName>
        <fullName evidence="2">Uncharacterized protein</fullName>
    </submittedName>
</protein>
<feature type="region of interest" description="Disordered" evidence="1">
    <location>
        <begin position="75"/>
        <end position="96"/>
    </location>
</feature>
<dbReference type="Proteomes" id="UP000198802">
    <property type="component" value="Unassembled WGS sequence"/>
</dbReference>
<name>A0A0S4QZ98_9ACTN</name>
<evidence type="ECO:0000256" key="1">
    <source>
        <dbReference type="SAM" id="MobiDB-lite"/>
    </source>
</evidence>
<keyword evidence="3" id="KW-1185">Reference proteome</keyword>
<reference evidence="3" key="1">
    <citation type="submission" date="2015-11" db="EMBL/GenBank/DDBJ databases">
        <authorList>
            <person name="Varghese N."/>
        </authorList>
    </citation>
    <scope>NUCLEOTIDE SEQUENCE [LARGE SCALE GENOMIC DNA]</scope>
    <source>
        <strain evidence="3">DSM 45899</strain>
    </source>
</reference>
<sequence length="96" mass="10679">MDDGAAKLREPRYRPEQGCRIWAGHIDGEVEVYADTGVTAEQLTNALALYVRGSARLVEVEVPDRADGANLFRFRLPPESHQKGGSQEHRTNACEK</sequence>
<organism evidence="2 3">
    <name type="scientific">Parafrankia irregularis</name>
    <dbReference type="NCBI Taxonomy" id="795642"/>
    <lineage>
        <taxon>Bacteria</taxon>
        <taxon>Bacillati</taxon>
        <taxon>Actinomycetota</taxon>
        <taxon>Actinomycetes</taxon>
        <taxon>Frankiales</taxon>
        <taxon>Frankiaceae</taxon>
        <taxon>Parafrankia</taxon>
    </lineage>
</organism>
<proteinExistence type="predicted"/>